<comment type="caution">
    <text evidence="1">The sequence shown here is derived from an EMBL/GenBank/DDBJ whole genome shotgun (WGS) entry which is preliminary data.</text>
</comment>
<gene>
    <name evidence="1" type="ORF">ACFFRN_00050</name>
</gene>
<protein>
    <submittedName>
        <fullName evidence="1">Imm21 family immunity protein</fullName>
    </submittedName>
</protein>
<dbReference type="Pfam" id="PF15589">
    <property type="entry name" value="Imm21"/>
    <property type="match status" value="1"/>
</dbReference>
<evidence type="ECO:0000313" key="1">
    <source>
        <dbReference type="EMBL" id="MFB9524997.1"/>
    </source>
</evidence>
<organism evidence="1 2">
    <name type="scientific">Nonomuraea roseola</name>
    <dbReference type="NCBI Taxonomy" id="46179"/>
    <lineage>
        <taxon>Bacteria</taxon>
        <taxon>Bacillati</taxon>
        <taxon>Actinomycetota</taxon>
        <taxon>Actinomycetes</taxon>
        <taxon>Streptosporangiales</taxon>
        <taxon>Streptosporangiaceae</taxon>
        <taxon>Nonomuraea</taxon>
    </lineage>
</organism>
<keyword evidence="2" id="KW-1185">Reference proteome</keyword>
<sequence>MAASDAKQVKSAGLTWVSTTGGPHILVPESSCEHWRGVPMDYSDDEGDYGRACAVDGYIGLIDVGTVPALVFGDHPGMTTYLRSQRTLVRWMGADSEAELIGVAIDALDSQTVPWDEELLWDVHEPVILFDSSCAHEHIAAEDHLLIDLAPGSYTVRAGYVDRPDASAILVQFTPTADRQSE</sequence>
<dbReference type="RefSeq" id="WP_346126509.1">
    <property type="nucleotide sequence ID" value="NZ_BAAAXC010000015.1"/>
</dbReference>
<reference evidence="1 2" key="1">
    <citation type="submission" date="2024-09" db="EMBL/GenBank/DDBJ databases">
        <authorList>
            <person name="Sun Q."/>
            <person name="Mori K."/>
        </authorList>
    </citation>
    <scope>NUCLEOTIDE SEQUENCE [LARGE SCALE GENOMIC DNA]</scope>
    <source>
        <strain evidence="1 2">JCM 3323</strain>
    </source>
</reference>
<dbReference type="Proteomes" id="UP001589646">
    <property type="component" value="Unassembled WGS sequence"/>
</dbReference>
<dbReference type="EMBL" id="JBHMCE010000001">
    <property type="protein sequence ID" value="MFB9524997.1"/>
    <property type="molecule type" value="Genomic_DNA"/>
</dbReference>
<accession>A0ABV5PP70</accession>
<proteinExistence type="predicted"/>
<evidence type="ECO:0000313" key="2">
    <source>
        <dbReference type="Proteomes" id="UP001589646"/>
    </source>
</evidence>
<name>A0ABV5PP70_9ACTN</name>
<dbReference type="InterPro" id="IPR028961">
    <property type="entry name" value="Imm21"/>
</dbReference>